<keyword evidence="3" id="KW-1185">Reference proteome</keyword>
<proteinExistence type="predicted"/>
<dbReference type="PANTHER" id="PTHR34838:SF9">
    <property type="entry name" value="PECTINESTERASE INHIBITOR DOMAIN-CONTAINING PROTEIN"/>
    <property type="match status" value="1"/>
</dbReference>
<dbReference type="Proteomes" id="UP000823388">
    <property type="component" value="Chromosome 6K"/>
</dbReference>
<evidence type="ECO:0000313" key="3">
    <source>
        <dbReference type="Proteomes" id="UP000823388"/>
    </source>
</evidence>
<keyword evidence="1" id="KW-0732">Signal</keyword>
<dbReference type="PANTHER" id="PTHR34838">
    <property type="entry name" value="OS08G0142100 PROTEIN-RELATED"/>
    <property type="match status" value="1"/>
</dbReference>
<feature type="chain" id="PRO_5035912346" description="Pectinesterase inhibitor domain-containing protein" evidence="1">
    <location>
        <begin position="27"/>
        <end position="184"/>
    </location>
</feature>
<name>A0A8T0RGD2_PANVG</name>
<feature type="signal peptide" evidence="1">
    <location>
        <begin position="1"/>
        <end position="26"/>
    </location>
</feature>
<dbReference type="InterPro" id="IPR035513">
    <property type="entry name" value="Invertase/methylesterase_inhib"/>
</dbReference>
<reference evidence="2" key="1">
    <citation type="submission" date="2020-05" db="EMBL/GenBank/DDBJ databases">
        <title>WGS assembly of Panicum virgatum.</title>
        <authorList>
            <person name="Lovell J.T."/>
            <person name="Jenkins J."/>
            <person name="Shu S."/>
            <person name="Juenger T.E."/>
            <person name="Schmutz J."/>
        </authorList>
    </citation>
    <scope>NUCLEOTIDE SEQUENCE</scope>
    <source>
        <strain evidence="2">AP13</strain>
    </source>
</reference>
<protein>
    <recommendedName>
        <fullName evidence="4">Pectinesterase inhibitor domain-containing protein</fullName>
    </recommendedName>
</protein>
<comment type="caution">
    <text evidence="2">The sequence shown here is derived from an EMBL/GenBank/DDBJ whole genome shotgun (WGS) entry which is preliminary data.</text>
</comment>
<evidence type="ECO:0008006" key="4">
    <source>
        <dbReference type="Google" id="ProtNLM"/>
    </source>
</evidence>
<evidence type="ECO:0000256" key="1">
    <source>
        <dbReference type="SAM" id="SignalP"/>
    </source>
</evidence>
<accession>A0A8T0RGD2</accession>
<gene>
    <name evidence="2" type="ORF">PVAP13_6KG243700</name>
</gene>
<dbReference type="AlphaFoldDB" id="A0A8T0RGD2"/>
<dbReference type="SUPFAM" id="SSF101148">
    <property type="entry name" value="Plant invertase/pectin methylesterase inhibitor"/>
    <property type="match status" value="1"/>
</dbReference>
<sequence>MNYRAAIVPVLAVALAAASLFATGDACEGVPSMSIEDACDAAASSDERMHALCLRTLRTASPPDSKASTYAAIAAEAAALSCDGTARAISVLLQGGSLTNRQRTMLSGCHGDIRRAHLAAAAVEGQLRRCLFGDLGQGYSEAVVAIGHCIAKLDSLGQTSLHGLVVGDKYRAVLASRLGASLRP</sequence>
<evidence type="ECO:0000313" key="2">
    <source>
        <dbReference type="EMBL" id="KAG2583799.1"/>
    </source>
</evidence>
<organism evidence="2 3">
    <name type="scientific">Panicum virgatum</name>
    <name type="common">Blackwell switchgrass</name>
    <dbReference type="NCBI Taxonomy" id="38727"/>
    <lineage>
        <taxon>Eukaryota</taxon>
        <taxon>Viridiplantae</taxon>
        <taxon>Streptophyta</taxon>
        <taxon>Embryophyta</taxon>
        <taxon>Tracheophyta</taxon>
        <taxon>Spermatophyta</taxon>
        <taxon>Magnoliopsida</taxon>
        <taxon>Liliopsida</taxon>
        <taxon>Poales</taxon>
        <taxon>Poaceae</taxon>
        <taxon>PACMAD clade</taxon>
        <taxon>Panicoideae</taxon>
        <taxon>Panicodae</taxon>
        <taxon>Paniceae</taxon>
        <taxon>Panicinae</taxon>
        <taxon>Panicum</taxon>
        <taxon>Panicum sect. Hiantes</taxon>
    </lineage>
</organism>
<dbReference type="EMBL" id="CM029047">
    <property type="protein sequence ID" value="KAG2583799.1"/>
    <property type="molecule type" value="Genomic_DNA"/>
</dbReference>